<keyword evidence="3" id="KW-1185">Reference proteome</keyword>
<evidence type="ECO:0000256" key="1">
    <source>
        <dbReference type="SAM" id="MobiDB-lite"/>
    </source>
</evidence>
<accession>A0A151JUD7</accession>
<evidence type="ECO:0000313" key="2">
    <source>
        <dbReference type="EMBL" id="KYN35760.1"/>
    </source>
</evidence>
<dbReference type="EMBL" id="KQ981791">
    <property type="protein sequence ID" value="KYN35760.1"/>
    <property type="molecule type" value="Genomic_DNA"/>
</dbReference>
<dbReference type="AlphaFoldDB" id="A0A151JUD7"/>
<evidence type="ECO:0000313" key="3">
    <source>
        <dbReference type="Proteomes" id="UP000078541"/>
    </source>
</evidence>
<name>A0A151JUD7_9HYME</name>
<protein>
    <submittedName>
        <fullName evidence="2">Uncharacterized protein</fullName>
    </submittedName>
</protein>
<organism evidence="2 3">
    <name type="scientific">Trachymyrmex septentrionalis</name>
    <dbReference type="NCBI Taxonomy" id="34720"/>
    <lineage>
        <taxon>Eukaryota</taxon>
        <taxon>Metazoa</taxon>
        <taxon>Ecdysozoa</taxon>
        <taxon>Arthropoda</taxon>
        <taxon>Hexapoda</taxon>
        <taxon>Insecta</taxon>
        <taxon>Pterygota</taxon>
        <taxon>Neoptera</taxon>
        <taxon>Endopterygota</taxon>
        <taxon>Hymenoptera</taxon>
        <taxon>Apocrita</taxon>
        <taxon>Aculeata</taxon>
        <taxon>Formicoidea</taxon>
        <taxon>Formicidae</taxon>
        <taxon>Myrmicinae</taxon>
        <taxon>Trachymyrmex</taxon>
    </lineage>
</organism>
<gene>
    <name evidence="2" type="ORF">ALC56_09873</name>
</gene>
<feature type="region of interest" description="Disordered" evidence="1">
    <location>
        <begin position="33"/>
        <end position="53"/>
    </location>
</feature>
<dbReference type="Proteomes" id="UP000078541">
    <property type="component" value="Unassembled WGS sequence"/>
</dbReference>
<dbReference type="STRING" id="34720.A0A151JUD7"/>
<feature type="compositionally biased region" description="Basic and acidic residues" evidence="1">
    <location>
        <begin position="34"/>
        <end position="46"/>
    </location>
</feature>
<reference evidence="2 3" key="1">
    <citation type="submission" date="2016-03" db="EMBL/GenBank/DDBJ databases">
        <title>Trachymyrmex septentrionalis WGS genome.</title>
        <authorList>
            <person name="Nygaard S."/>
            <person name="Hu H."/>
            <person name="Boomsma J."/>
            <person name="Zhang G."/>
        </authorList>
    </citation>
    <scope>NUCLEOTIDE SEQUENCE [LARGE SCALE GENOMIC DNA]</scope>
    <source>
        <strain evidence="2">Tsep2-gDNA-1</strain>
        <tissue evidence="2">Whole body</tissue>
    </source>
</reference>
<proteinExistence type="predicted"/>
<sequence>MNASTETAPDIRVAVPLRDFLVRTFAPFRVNRSRRTEKDAGRRGEKGPFVSRAPTVNPVPVSVHATLPAFLRVADGPAKFRTESFPGGTTGPPIIDAIAGVPLTQNKISARNVLCTPPSTVSNYVVRRGSQEDPTQCILKANHRRCGKLAAIKGRGEPWRTITIILLDPGARDLTSGKAVMARAKQIYGN</sequence>